<proteinExistence type="inferred from homology"/>
<evidence type="ECO:0000313" key="6">
    <source>
        <dbReference type="WBParaSite" id="jg15559"/>
    </source>
</evidence>
<dbReference type="PANTHER" id="PTHR45916:SF1">
    <property type="entry name" value="STRUCTURAL MAINTENANCE OF CHROMOSOMES PROTEIN 5"/>
    <property type="match status" value="1"/>
</dbReference>
<dbReference type="GO" id="GO:0003697">
    <property type="term" value="F:single-stranded DNA binding"/>
    <property type="evidence" value="ECO:0007669"/>
    <property type="project" value="TreeGrafter"/>
</dbReference>
<evidence type="ECO:0000256" key="3">
    <source>
        <dbReference type="ARBA" id="ARBA00023054"/>
    </source>
</evidence>
<keyword evidence="5" id="KW-1185">Reference proteome</keyword>
<dbReference type="PANTHER" id="PTHR45916">
    <property type="entry name" value="STRUCTURAL MAINTENANCE OF CHROMOSOMES PROTEIN 5"/>
    <property type="match status" value="1"/>
</dbReference>
<dbReference type="SUPFAM" id="SSF52540">
    <property type="entry name" value="P-loop containing nucleoside triphosphate hydrolases"/>
    <property type="match status" value="1"/>
</dbReference>
<protein>
    <recommendedName>
        <fullName evidence="2">Structural maintenance of chromosomes protein 5</fullName>
    </recommendedName>
</protein>
<dbReference type="InterPro" id="IPR038729">
    <property type="entry name" value="Rad50/SbcC_AAA"/>
</dbReference>
<dbReference type="Gene3D" id="3.40.50.300">
    <property type="entry name" value="P-loop containing nucleotide triphosphate hydrolases"/>
    <property type="match status" value="1"/>
</dbReference>
<dbReference type="GO" id="GO:0000724">
    <property type="term" value="P:double-strand break repair via homologous recombination"/>
    <property type="evidence" value="ECO:0007669"/>
    <property type="project" value="TreeGrafter"/>
</dbReference>
<evidence type="ECO:0000259" key="4">
    <source>
        <dbReference type="Pfam" id="PF13476"/>
    </source>
</evidence>
<dbReference type="WBParaSite" id="jg15559">
    <property type="protein sequence ID" value="jg15559"/>
    <property type="gene ID" value="jg15559"/>
</dbReference>
<dbReference type="InterPro" id="IPR027417">
    <property type="entry name" value="P-loop_NTPase"/>
</dbReference>
<sequence length="153" mass="17008">MSKCHCEHPDFTTDFDIRLQHPIVSTTTYFDIILPHRHLITKPWRRLKAMEDKENNPSAVKAHGAIVKIVFSNFLTYDKVTCVPGPFLNVIIGPNGTGKSTIICGICLAVGGSPNILGRSDNFADFIKHGKDEDMLKYICGTPRGELIEPLKS</sequence>
<organism evidence="5 6">
    <name type="scientific">Ditylenchus dipsaci</name>
    <dbReference type="NCBI Taxonomy" id="166011"/>
    <lineage>
        <taxon>Eukaryota</taxon>
        <taxon>Metazoa</taxon>
        <taxon>Ecdysozoa</taxon>
        <taxon>Nematoda</taxon>
        <taxon>Chromadorea</taxon>
        <taxon>Rhabditida</taxon>
        <taxon>Tylenchina</taxon>
        <taxon>Tylenchomorpha</taxon>
        <taxon>Sphaerularioidea</taxon>
        <taxon>Anguinidae</taxon>
        <taxon>Anguininae</taxon>
        <taxon>Ditylenchus</taxon>
    </lineage>
</organism>
<dbReference type="GO" id="GO:0005634">
    <property type="term" value="C:nucleus"/>
    <property type="evidence" value="ECO:0007669"/>
    <property type="project" value="TreeGrafter"/>
</dbReference>
<dbReference type="GO" id="GO:0016887">
    <property type="term" value="F:ATP hydrolysis activity"/>
    <property type="evidence" value="ECO:0007669"/>
    <property type="project" value="InterPro"/>
</dbReference>
<feature type="domain" description="Rad50/SbcC-type AAA" evidence="4">
    <location>
        <begin position="68"/>
        <end position="125"/>
    </location>
</feature>
<evidence type="ECO:0000256" key="1">
    <source>
        <dbReference type="ARBA" id="ARBA00010171"/>
    </source>
</evidence>
<name>A0A915D3K9_9BILA</name>
<keyword evidence="3" id="KW-0175">Coiled coil</keyword>
<dbReference type="Proteomes" id="UP000887574">
    <property type="component" value="Unplaced"/>
</dbReference>
<evidence type="ECO:0000313" key="5">
    <source>
        <dbReference type="Proteomes" id="UP000887574"/>
    </source>
</evidence>
<accession>A0A915D3K9</accession>
<comment type="similarity">
    <text evidence="1">Belongs to the SMC family. SMC5 subfamily.</text>
</comment>
<dbReference type="AlphaFoldDB" id="A0A915D3K9"/>
<dbReference type="Pfam" id="PF13476">
    <property type="entry name" value="AAA_23"/>
    <property type="match status" value="1"/>
</dbReference>
<reference evidence="6" key="1">
    <citation type="submission" date="2022-11" db="UniProtKB">
        <authorList>
            <consortium name="WormBaseParasite"/>
        </authorList>
    </citation>
    <scope>IDENTIFICATION</scope>
</reference>
<evidence type="ECO:0000256" key="2">
    <source>
        <dbReference type="ARBA" id="ARBA00018687"/>
    </source>
</evidence>
<dbReference type="GO" id="GO:0030915">
    <property type="term" value="C:Smc5-Smc6 complex"/>
    <property type="evidence" value="ECO:0007669"/>
    <property type="project" value="TreeGrafter"/>
</dbReference>